<evidence type="ECO:0000313" key="3">
    <source>
        <dbReference type="EMBL" id="DAF97088.1"/>
    </source>
</evidence>
<feature type="transmembrane region" description="Helical" evidence="2">
    <location>
        <begin position="456"/>
        <end position="476"/>
    </location>
</feature>
<proteinExistence type="predicted"/>
<evidence type="ECO:0000256" key="1">
    <source>
        <dbReference type="SAM" id="Coils"/>
    </source>
</evidence>
<dbReference type="EMBL" id="BK016126">
    <property type="protein sequence ID" value="DAF97088.1"/>
    <property type="molecule type" value="Genomic_DNA"/>
</dbReference>
<feature type="transmembrane region" description="Helical" evidence="2">
    <location>
        <begin position="387"/>
        <end position="420"/>
    </location>
</feature>
<dbReference type="Gene3D" id="1.10.287.1490">
    <property type="match status" value="1"/>
</dbReference>
<keyword evidence="2" id="KW-0812">Transmembrane</keyword>
<reference evidence="3" key="1">
    <citation type="journal article" date="2021" name="Proc. Natl. Acad. Sci. U.S.A.">
        <title>A Catalog of Tens of Thousands of Viruses from Human Metagenomes Reveals Hidden Associations with Chronic Diseases.</title>
        <authorList>
            <person name="Tisza M.J."/>
            <person name="Buck C.B."/>
        </authorList>
    </citation>
    <scope>NUCLEOTIDE SEQUENCE</scope>
    <source>
        <strain evidence="3">Cthae16</strain>
    </source>
</reference>
<name>A0A8S5URG7_9CAUD</name>
<protein>
    <submittedName>
        <fullName evidence="3">Minor tail protein</fullName>
    </submittedName>
</protein>
<keyword evidence="2" id="KW-1133">Transmembrane helix</keyword>
<evidence type="ECO:0000256" key="2">
    <source>
        <dbReference type="SAM" id="Phobius"/>
    </source>
</evidence>
<accession>A0A8S5URG7</accession>
<sequence>MADEADGAVVIGVDIDEKDAQKELDKLEKQIKKLNETLEKKQNTKSNIEAQMDDAARKLDEVNAKIREMSAQRGPDFVNSKDYERLEKQSEQLAQRWQNLETRAKNIDVDIASITEKTGEAEEQAGAYAARIAYSQTAAGKMAEAMDQAEKFADKLGDRIKKLAAKAYVFNIISSGLRSLRSWMMETIKTNDGARAAMAQLQGALLTLAQPLVNVIIPAFIMLVKVLTAVISRIAQLIAAISGKSLKSTTDAAKALNKQKAALKGTGKAAKDAGKSLAAFDEINQLSSNKGDDSSGGSGGAAMDITPDFSFLDGVSDRLNDIADAILFIGAGLALWSLSDKLPSQLQGIATKIAGLLIAVGGLKLMWDALSDVMENGLNWGNMTELIAGAAAVTGGLALAFGKTGAGIGLIISSAALLVAAFEDISKNGVNLKNVLTLIAGLLTGGLGISQLKNSWVPLLIAAFASIVVAVLAWTGNLEEFIDQIKLFLSGLTEFIDGVFSGDIDKALNGIKKMLKAFANGGLIIIESFLNLIIRGVNWVIDQINKIKIEVPEWIPGIGGKSWGPKISHMAEASLPRLAQGAVIPPNREFLAVLGDQKQGTNYEVPDEKLRQLIREEMDGGGSGEMVINNVLELDGEVIYRNQKKISKRHGKSLVKA</sequence>
<keyword evidence="1" id="KW-0175">Coiled coil</keyword>
<keyword evidence="2" id="KW-0472">Membrane</keyword>
<feature type="transmembrane region" description="Helical" evidence="2">
    <location>
        <begin position="432"/>
        <end position="450"/>
    </location>
</feature>
<feature type="coiled-coil region" evidence="1">
    <location>
        <begin position="17"/>
        <end position="103"/>
    </location>
</feature>
<organism evidence="3">
    <name type="scientific">Siphoviridae sp. cthae16</name>
    <dbReference type="NCBI Taxonomy" id="2825617"/>
    <lineage>
        <taxon>Viruses</taxon>
        <taxon>Duplodnaviria</taxon>
        <taxon>Heunggongvirae</taxon>
        <taxon>Uroviricota</taxon>
        <taxon>Caudoviricetes</taxon>
    </lineage>
</organism>